<keyword evidence="2" id="KW-1185">Reference proteome</keyword>
<dbReference type="Proteomes" id="UP000887013">
    <property type="component" value="Unassembled WGS sequence"/>
</dbReference>
<accession>A0A8X6QDG2</accession>
<proteinExistence type="predicted"/>
<protein>
    <submittedName>
        <fullName evidence="1">Uncharacterized protein</fullName>
    </submittedName>
</protein>
<comment type="caution">
    <text evidence="1">The sequence shown here is derived from an EMBL/GenBank/DDBJ whole genome shotgun (WGS) entry which is preliminary data.</text>
</comment>
<gene>
    <name evidence="1" type="ORF">NPIL_315471</name>
</gene>
<dbReference type="EMBL" id="BMAW01028676">
    <property type="protein sequence ID" value="GFU08553.1"/>
    <property type="molecule type" value="Genomic_DNA"/>
</dbReference>
<organism evidence="1 2">
    <name type="scientific">Nephila pilipes</name>
    <name type="common">Giant wood spider</name>
    <name type="synonym">Nephila maculata</name>
    <dbReference type="NCBI Taxonomy" id="299642"/>
    <lineage>
        <taxon>Eukaryota</taxon>
        <taxon>Metazoa</taxon>
        <taxon>Ecdysozoa</taxon>
        <taxon>Arthropoda</taxon>
        <taxon>Chelicerata</taxon>
        <taxon>Arachnida</taxon>
        <taxon>Araneae</taxon>
        <taxon>Araneomorphae</taxon>
        <taxon>Entelegynae</taxon>
        <taxon>Araneoidea</taxon>
        <taxon>Nephilidae</taxon>
        <taxon>Nephila</taxon>
    </lineage>
</organism>
<reference evidence="1" key="1">
    <citation type="submission" date="2020-08" db="EMBL/GenBank/DDBJ databases">
        <title>Multicomponent nature underlies the extraordinary mechanical properties of spider dragline silk.</title>
        <authorList>
            <person name="Kono N."/>
            <person name="Nakamura H."/>
            <person name="Mori M."/>
            <person name="Yoshida Y."/>
            <person name="Ohtoshi R."/>
            <person name="Malay A.D."/>
            <person name="Moran D.A.P."/>
            <person name="Tomita M."/>
            <person name="Numata K."/>
            <person name="Arakawa K."/>
        </authorList>
    </citation>
    <scope>NUCLEOTIDE SEQUENCE</scope>
</reference>
<name>A0A8X6QDG2_NEPPI</name>
<evidence type="ECO:0000313" key="2">
    <source>
        <dbReference type="Proteomes" id="UP000887013"/>
    </source>
</evidence>
<sequence>MVSRLCRSGYFMQAGLLSRWHFEDGTEACVSTLPFPALGRVKPCRCWSLDLLLEKFVRDCFDTRWASAVLCACVETPSLRVFVPVSEIFDTLCRGKCSWNLLGFCDRGVCCAEGSPPPPSPRGEEFLKCLPHVFLPPTPIFLPSRGRL</sequence>
<dbReference type="AlphaFoldDB" id="A0A8X6QDG2"/>
<evidence type="ECO:0000313" key="1">
    <source>
        <dbReference type="EMBL" id="GFU08553.1"/>
    </source>
</evidence>